<dbReference type="InterPro" id="IPR006054">
    <property type="entry name" value="DnaQ"/>
</dbReference>
<dbReference type="EC" id="2.7.7.7" evidence="1"/>
<dbReference type="GO" id="GO:0005829">
    <property type="term" value="C:cytosol"/>
    <property type="evidence" value="ECO:0007669"/>
    <property type="project" value="TreeGrafter"/>
</dbReference>
<keyword evidence="8" id="KW-1185">Reference proteome</keyword>
<evidence type="ECO:0000259" key="6">
    <source>
        <dbReference type="SMART" id="SM00479"/>
    </source>
</evidence>
<gene>
    <name evidence="7" type="primary">polC</name>
    <name evidence="7" type="ORF">ROTO_16750</name>
</gene>
<comment type="subunit">
    <text evidence="3">DNA polymerase III contains a core (composed of alpha, epsilon and theta chains) that associates with a tau subunit. This core dimerizes to form the POLIII' complex. PolIII' associates with the gamma complex (composed of gamma, delta, delta', psi and chi chains) and with the beta chain to form the complete DNA polymerase III complex.</text>
</comment>
<dbReference type="Proteomes" id="UP000037046">
    <property type="component" value="Unassembled WGS sequence"/>
</dbReference>
<evidence type="ECO:0000256" key="2">
    <source>
        <dbReference type="ARBA" id="ARBA00025483"/>
    </source>
</evidence>
<dbReference type="InterPro" id="IPR036397">
    <property type="entry name" value="RNaseH_sf"/>
</dbReference>
<dbReference type="NCBIfam" id="TIGR00573">
    <property type="entry name" value="dnaq"/>
    <property type="match status" value="1"/>
</dbReference>
<evidence type="ECO:0000256" key="5">
    <source>
        <dbReference type="SAM" id="Phobius"/>
    </source>
</evidence>
<evidence type="ECO:0000256" key="4">
    <source>
        <dbReference type="ARBA" id="ARBA00049244"/>
    </source>
</evidence>
<feature type="transmembrane region" description="Helical" evidence="5">
    <location>
        <begin position="12"/>
        <end position="36"/>
    </location>
</feature>
<sequence length="688" mass="74149">MIERLTKRLGLRVRFALFFAALGLGGAVLIAGALIFGYSRAGGPPDGYVIAGLIGTLGLLGLAAWIGLLFDENVAKPILALASDLTTRARADVDLQIDEGQAKHLSTLAPAANAINAALSEARAARQRAVERETARIAREKALFEALFRDLGEGAVVATPDNRVMLYNRMAQDLLGEIGLDRPLSAFLRPEPVMDALSRMQKARVRGEVTAETFLAASADGHRFLLGRVSPILSDEELSGHVLIFRDATEDLSAHAAHDHLFTALMEGVRRPAGTIGALLEVLQSVDDLAPEQRAQMRQGIEDEVARLFSCLDDFSTRHAAIKSRRWPMSPVAVSHVFDGVRAHSNTDVRITRSEAMLACDGFAVTTLLAQLSCHLTEDGTRDALTLSAEVEAGETRLILGWQGEAVTDGQLTGWLRAPLTEAYGDYSGRDALAAHQTDLWAETGADGHRIVLPLASAAPPLAPGDARPEFYDFNLPEAPGTDLAETPLSDLSFVVFDTETTGLSPRGGDEIVQIAGLRIVNGRILRGETFDTLVNPGRAIPPASTRVHHITDAMVEGAPDISEAGQRFHEFCRGAVLVAHNAPFDLAFLRLKEQVIGRRFDNPVLCTVLMSAGLFDHTGQHTLDALCDRFGITIPPEARHTAMGDTVATAEVFVRMLDLLQAKGVTTLGGAITEEGRMTRIRKAQNY</sequence>
<dbReference type="RefSeq" id="WP_050662578.1">
    <property type="nucleotide sequence ID" value="NZ_CP118494.1"/>
</dbReference>
<evidence type="ECO:0000313" key="8">
    <source>
        <dbReference type="Proteomes" id="UP000037046"/>
    </source>
</evidence>
<feature type="transmembrane region" description="Helical" evidence="5">
    <location>
        <begin position="48"/>
        <end position="70"/>
    </location>
</feature>
<dbReference type="GO" id="GO:0003887">
    <property type="term" value="F:DNA-directed DNA polymerase activity"/>
    <property type="evidence" value="ECO:0007669"/>
    <property type="project" value="UniProtKB-EC"/>
</dbReference>
<dbReference type="GO" id="GO:0008408">
    <property type="term" value="F:3'-5' exonuclease activity"/>
    <property type="evidence" value="ECO:0007669"/>
    <property type="project" value="TreeGrafter"/>
</dbReference>
<dbReference type="FunFam" id="3.30.420.10:FF:000045">
    <property type="entry name" value="3'-5' exonuclease DinG"/>
    <property type="match status" value="1"/>
</dbReference>
<dbReference type="InterPro" id="IPR013520">
    <property type="entry name" value="Ribonucl_H"/>
</dbReference>
<dbReference type="SMART" id="SM00479">
    <property type="entry name" value="EXOIII"/>
    <property type="match status" value="1"/>
</dbReference>
<keyword evidence="5" id="KW-0472">Membrane</keyword>
<organism evidence="7 8">
    <name type="scientific">Roseovarius tolerans</name>
    <dbReference type="NCBI Taxonomy" id="74031"/>
    <lineage>
        <taxon>Bacteria</taxon>
        <taxon>Pseudomonadati</taxon>
        <taxon>Pseudomonadota</taxon>
        <taxon>Alphaproteobacteria</taxon>
        <taxon>Rhodobacterales</taxon>
        <taxon>Roseobacteraceae</taxon>
        <taxon>Roseovarius</taxon>
    </lineage>
</organism>
<dbReference type="CDD" id="cd06127">
    <property type="entry name" value="DEDDh"/>
    <property type="match status" value="1"/>
</dbReference>
<reference evidence="8" key="1">
    <citation type="submission" date="2015-07" db="EMBL/GenBank/DDBJ databases">
        <title>Draft Genome Sequence of Roseovarius tolerans EL-164, a producer of N-Acylated Alanine Methyl Esters (NAMEs).</title>
        <authorList>
            <person name="Voget S."/>
            <person name="Bruns H."/>
            <person name="Wagner-Doebler I."/>
            <person name="Schulz S."/>
            <person name="Daniel R."/>
        </authorList>
    </citation>
    <scope>NUCLEOTIDE SEQUENCE [LARGE SCALE GENOMIC DNA]</scope>
    <source>
        <strain evidence="8">EL-164</strain>
    </source>
</reference>
<dbReference type="InterPro" id="IPR035965">
    <property type="entry name" value="PAS-like_dom_sf"/>
</dbReference>
<dbReference type="STRING" id="74031.SAMN04488077_1093"/>
<dbReference type="AlphaFoldDB" id="A0A0L6CV99"/>
<dbReference type="InterPro" id="IPR012337">
    <property type="entry name" value="RNaseH-like_sf"/>
</dbReference>
<dbReference type="SUPFAM" id="SSF53098">
    <property type="entry name" value="Ribonuclease H-like"/>
    <property type="match status" value="1"/>
</dbReference>
<dbReference type="OrthoDB" id="9804290at2"/>
<dbReference type="GO" id="GO:0045004">
    <property type="term" value="P:DNA replication proofreading"/>
    <property type="evidence" value="ECO:0007669"/>
    <property type="project" value="TreeGrafter"/>
</dbReference>
<keyword evidence="5" id="KW-0812">Transmembrane</keyword>
<dbReference type="CDD" id="cd00130">
    <property type="entry name" value="PAS"/>
    <property type="match status" value="1"/>
</dbReference>
<dbReference type="PATRIC" id="fig|74031.6.peg.1707"/>
<keyword evidence="7" id="KW-0808">Transferase</keyword>
<dbReference type="EMBL" id="LGVV01000018">
    <property type="protein sequence ID" value="KNX41704.1"/>
    <property type="molecule type" value="Genomic_DNA"/>
</dbReference>
<comment type="caution">
    <text evidence="7">The sequence shown here is derived from an EMBL/GenBank/DDBJ whole genome shotgun (WGS) entry which is preliminary data.</text>
</comment>
<comment type="catalytic activity">
    <reaction evidence="4">
        <text>DNA(n) + a 2'-deoxyribonucleoside 5'-triphosphate = DNA(n+1) + diphosphate</text>
        <dbReference type="Rhea" id="RHEA:22508"/>
        <dbReference type="Rhea" id="RHEA-COMP:17339"/>
        <dbReference type="Rhea" id="RHEA-COMP:17340"/>
        <dbReference type="ChEBI" id="CHEBI:33019"/>
        <dbReference type="ChEBI" id="CHEBI:61560"/>
        <dbReference type="ChEBI" id="CHEBI:173112"/>
        <dbReference type="EC" id="2.7.7.7"/>
    </reaction>
</comment>
<dbReference type="Gene3D" id="3.30.450.20">
    <property type="entry name" value="PAS domain"/>
    <property type="match status" value="1"/>
</dbReference>
<proteinExistence type="predicted"/>
<evidence type="ECO:0000256" key="3">
    <source>
        <dbReference type="ARBA" id="ARBA00026073"/>
    </source>
</evidence>
<dbReference type="GO" id="GO:0003677">
    <property type="term" value="F:DNA binding"/>
    <property type="evidence" value="ECO:0007669"/>
    <property type="project" value="InterPro"/>
</dbReference>
<dbReference type="InterPro" id="IPR000014">
    <property type="entry name" value="PAS"/>
</dbReference>
<feature type="domain" description="Exonuclease" evidence="6">
    <location>
        <begin position="493"/>
        <end position="663"/>
    </location>
</feature>
<dbReference type="Pfam" id="PF00929">
    <property type="entry name" value="RNase_T"/>
    <property type="match status" value="1"/>
</dbReference>
<evidence type="ECO:0000256" key="1">
    <source>
        <dbReference type="ARBA" id="ARBA00012417"/>
    </source>
</evidence>
<dbReference type="PANTHER" id="PTHR30231:SF41">
    <property type="entry name" value="DNA POLYMERASE III SUBUNIT EPSILON"/>
    <property type="match status" value="1"/>
</dbReference>
<keyword evidence="5" id="KW-1133">Transmembrane helix</keyword>
<dbReference type="Gene3D" id="3.30.420.10">
    <property type="entry name" value="Ribonuclease H-like superfamily/Ribonuclease H"/>
    <property type="match status" value="1"/>
</dbReference>
<evidence type="ECO:0000313" key="7">
    <source>
        <dbReference type="EMBL" id="KNX41704.1"/>
    </source>
</evidence>
<protein>
    <recommendedName>
        <fullName evidence="1">DNA-directed DNA polymerase</fullName>
        <ecNumber evidence="1">2.7.7.7</ecNumber>
    </recommendedName>
</protein>
<accession>A0A0L6CV99</accession>
<comment type="function">
    <text evidence="2">DNA polymerase III is a complex, multichain enzyme responsible for most of the replicative synthesis in bacteria. The epsilon subunit contain the editing function and is a proofreading 3'-5' exonuclease.</text>
</comment>
<name>A0A0L6CV99_9RHOB</name>
<dbReference type="SUPFAM" id="SSF55785">
    <property type="entry name" value="PYP-like sensor domain (PAS domain)"/>
    <property type="match status" value="1"/>
</dbReference>
<keyword evidence="7" id="KW-0548">Nucleotidyltransferase</keyword>
<dbReference type="PANTHER" id="PTHR30231">
    <property type="entry name" value="DNA POLYMERASE III SUBUNIT EPSILON"/>
    <property type="match status" value="1"/>
</dbReference>